<dbReference type="GeneID" id="11139589"/>
<dbReference type="RefSeq" id="WP_014026655.1">
    <property type="nucleotide sequence ID" value="NC_015931.1"/>
</dbReference>
<dbReference type="InterPro" id="IPR011322">
    <property type="entry name" value="N-reg_PII-like_a/b"/>
</dbReference>
<dbReference type="Pfam" id="PF00543">
    <property type="entry name" value="P-II"/>
    <property type="match status" value="1"/>
</dbReference>
<accession>G0EFF4</accession>
<gene>
    <name evidence="1" type="ordered locus">Pyrfu_1111</name>
</gene>
<evidence type="ECO:0000313" key="1">
    <source>
        <dbReference type="EMBL" id="AEM38978.1"/>
    </source>
</evidence>
<dbReference type="AlphaFoldDB" id="G0EFF4"/>
<dbReference type="Gene3D" id="3.30.70.120">
    <property type="match status" value="1"/>
</dbReference>
<dbReference type="GO" id="GO:0006808">
    <property type="term" value="P:regulation of nitrogen utilization"/>
    <property type="evidence" value="ECO:0007669"/>
    <property type="project" value="InterPro"/>
</dbReference>
<dbReference type="PRINTS" id="PR00340">
    <property type="entry name" value="PIIGLNB"/>
</dbReference>
<sequence>MTKLIIAFIRPEKLEDVKKELEAIGVYPMTIVEVRGRGEQRGITLMYRGHPVRVDLIPKLQLEIIVEDDMVDKVIEAIVRGAYTGRPGDGRIIVLPVEKNIRIREEYEKLRTREQPPTP</sequence>
<dbReference type="STRING" id="694429.Pyrfu_1111"/>
<dbReference type="SMART" id="SM00938">
    <property type="entry name" value="P-II"/>
    <property type="match status" value="1"/>
</dbReference>
<dbReference type="GO" id="GO:0005829">
    <property type="term" value="C:cytosol"/>
    <property type="evidence" value="ECO:0007669"/>
    <property type="project" value="TreeGrafter"/>
</dbReference>
<dbReference type="eggNOG" id="arCOG02305">
    <property type="taxonomic scope" value="Archaea"/>
</dbReference>
<proteinExistence type="predicted"/>
<evidence type="ECO:0000313" key="2">
    <source>
        <dbReference type="Proteomes" id="UP000001037"/>
    </source>
</evidence>
<name>G0EFF4_PYRF1</name>
<dbReference type="EMBL" id="CP002838">
    <property type="protein sequence ID" value="AEM38978.1"/>
    <property type="molecule type" value="Genomic_DNA"/>
</dbReference>
<keyword evidence="2" id="KW-1185">Reference proteome</keyword>
<dbReference type="OrthoDB" id="21382at2157"/>
<organism evidence="1 2">
    <name type="scientific">Pyrolobus fumarii (strain DSM 11204 / 1A)</name>
    <dbReference type="NCBI Taxonomy" id="694429"/>
    <lineage>
        <taxon>Archaea</taxon>
        <taxon>Thermoproteota</taxon>
        <taxon>Thermoprotei</taxon>
        <taxon>Desulfurococcales</taxon>
        <taxon>Pyrodictiaceae</taxon>
        <taxon>Pyrolobus</taxon>
    </lineage>
</organism>
<dbReference type="GO" id="GO:0005524">
    <property type="term" value="F:ATP binding"/>
    <property type="evidence" value="ECO:0007669"/>
    <property type="project" value="TreeGrafter"/>
</dbReference>
<protein>
    <submittedName>
        <fullName evidence="1">Nitrogen regulatory protein P-II</fullName>
    </submittedName>
</protein>
<dbReference type="SUPFAM" id="SSF54913">
    <property type="entry name" value="GlnB-like"/>
    <property type="match status" value="1"/>
</dbReference>
<dbReference type="Proteomes" id="UP000001037">
    <property type="component" value="Chromosome"/>
</dbReference>
<reference evidence="1 2" key="1">
    <citation type="journal article" date="2011" name="Stand. Genomic Sci.">
        <title>Complete genome sequence of the hyperthermophilic chemolithoautotroph Pyrolobus fumarii type strain (1A).</title>
        <authorList>
            <person name="Anderson I."/>
            <person name="Goker M."/>
            <person name="Nolan M."/>
            <person name="Lucas S."/>
            <person name="Hammon N."/>
            <person name="Deshpande S."/>
            <person name="Cheng J.F."/>
            <person name="Tapia R."/>
            <person name="Han C."/>
            <person name="Goodwin L."/>
            <person name="Pitluck S."/>
            <person name="Huntemann M."/>
            <person name="Liolios K."/>
            <person name="Ivanova N."/>
            <person name="Pagani I."/>
            <person name="Mavromatis K."/>
            <person name="Ovchinikova G."/>
            <person name="Pati A."/>
            <person name="Chen A."/>
            <person name="Palaniappan K."/>
            <person name="Land M."/>
            <person name="Hauser L."/>
            <person name="Brambilla E.M."/>
            <person name="Huber H."/>
            <person name="Yasawong M."/>
            <person name="Rohde M."/>
            <person name="Spring S."/>
            <person name="Abt B."/>
            <person name="Sikorski J."/>
            <person name="Wirth R."/>
            <person name="Detter J.C."/>
            <person name="Woyke T."/>
            <person name="Bristow J."/>
            <person name="Eisen J.A."/>
            <person name="Markowitz V."/>
            <person name="Hugenholtz P."/>
            <person name="Kyrpides N.C."/>
            <person name="Klenk H.P."/>
            <person name="Lapidus A."/>
        </authorList>
    </citation>
    <scope>NUCLEOTIDE SEQUENCE [LARGE SCALE GENOMIC DNA]</scope>
    <source>
        <strain evidence="2">DSM 11204 / 1A</strain>
    </source>
</reference>
<dbReference type="InterPro" id="IPR002187">
    <property type="entry name" value="N-reg_PII"/>
</dbReference>
<dbReference type="InterPro" id="IPR015867">
    <property type="entry name" value="N-reg_PII/ATP_PRibTrfase_C"/>
</dbReference>
<dbReference type="GO" id="GO:0030234">
    <property type="term" value="F:enzyme regulator activity"/>
    <property type="evidence" value="ECO:0007669"/>
    <property type="project" value="InterPro"/>
</dbReference>
<dbReference type="PROSITE" id="PS51343">
    <property type="entry name" value="PII_GLNB_DOM"/>
    <property type="match status" value="1"/>
</dbReference>
<dbReference type="HOGENOM" id="CLU_082268_0_1_2"/>
<dbReference type="PANTHER" id="PTHR30115">
    <property type="entry name" value="NITROGEN REGULATORY PROTEIN P-II"/>
    <property type="match status" value="1"/>
</dbReference>
<dbReference type="InParanoid" id="G0EFF4"/>
<dbReference type="PANTHER" id="PTHR30115:SF11">
    <property type="entry name" value="NITROGEN REGULATORY PROTEIN P-II HOMOLOG"/>
    <property type="match status" value="1"/>
</dbReference>
<dbReference type="KEGG" id="pfm:Pyrfu_1111"/>